<evidence type="ECO:0000313" key="1">
    <source>
        <dbReference type="EMBL" id="WDD98445.1"/>
    </source>
</evidence>
<name>A0AAE9YP54_9GAMM</name>
<organism evidence="1 2">
    <name type="scientific">Thalassomonas actiniarum</name>
    <dbReference type="NCBI Taxonomy" id="485447"/>
    <lineage>
        <taxon>Bacteria</taxon>
        <taxon>Pseudomonadati</taxon>
        <taxon>Pseudomonadota</taxon>
        <taxon>Gammaproteobacteria</taxon>
        <taxon>Alteromonadales</taxon>
        <taxon>Colwelliaceae</taxon>
        <taxon>Thalassomonas</taxon>
    </lineage>
</organism>
<dbReference type="InterPro" id="IPR007922">
    <property type="entry name" value="DciA-like"/>
</dbReference>
<keyword evidence="2" id="KW-1185">Reference proteome</keyword>
<protein>
    <submittedName>
        <fullName evidence="1">DUF721 domain-containing protein</fullName>
    </submittedName>
</protein>
<reference evidence="1 2" key="1">
    <citation type="journal article" date="2015" name="Genome Announc.">
        <title>Draft Genome Sequences of Marine Isolates of Thalassomonas viridans and Thalassomonas actiniarum.</title>
        <authorList>
            <person name="Olonade I."/>
            <person name="van Zyl L.J."/>
            <person name="Trindade M."/>
        </authorList>
    </citation>
    <scope>NUCLEOTIDE SEQUENCE [LARGE SCALE GENOMIC DNA]</scope>
    <source>
        <strain evidence="1 2">A5K-106</strain>
    </source>
</reference>
<reference evidence="1 2" key="2">
    <citation type="journal article" date="2022" name="Mar. Drugs">
        <title>Bioassay-Guided Fractionation Leads to the Detection of Cholic Acid Generated by the Rare Thalassomonas sp.</title>
        <authorList>
            <person name="Pheiffer F."/>
            <person name="Schneider Y.K."/>
            <person name="Hansen E.H."/>
            <person name="Andersen J.H."/>
            <person name="Isaksson J."/>
            <person name="Busche T."/>
            <person name="R C."/>
            <person name="Kalinowski J."/>
            <person name="Zyl L.V."/>
            <person name="Trindade M."/>
        </authorList>
    </citation>
    <scope>NUCLEOTIDE SEQUENCE [LARGE SCALE GENOMIC DNA]</scope>
    <source>
        <strain evidence="1 2">A5K-106</strain>
    </source>
</reference>
<dbReference type="EMBL" id="CP059735">
    <property type="protein sequence ID" value="WDD98445.1"/>
    <property type="molecule type" value="Genomic_DNA"/>
</dbReference>
<gene>
    <name evidence="1" type="ORF">SG35_024820</name>
</gene>
<accession>A0AAE9YP54</accession>
<proteinExistence type="predicted"/>
<evidence type="ECO:0000313" key="2">
    <source>
        <dbReference type="Proteomes" id="UP000032568"/>
    </source>
</evidence>
<dbReference type="Pfam" id="PF05258">
    <property type="entry name" value="DciA"/>
    <property type="match status" value="1"/>
</dbReference>
<dbReference type="Proteomes" id="UP000032568">
    <property type="component" value="Chromosome"/>
</dbReference>
<dbReference type="AlphaFoldDB" id="A0AAE9YP54"/>
<dbReference type="KEGG" id="tact:SG35_024820"/>
<sequence>MARKSKKPADMSALFQSTTGTLAQIQRKTNSLAILADIVRQICPDLPEDVWKVANFHSNTLIIEVKSPVWSQRLQFERMKICRQLQIETDNQFQQIEIKVNPHQHRRFPTKEAKDKPLKSQVLSQKTAEQLLAVADNAPKGLKEKLEKLAKHVKK</sequence>